<organism evidence="1 2">
    <name type="scientific">Pseudoalteromonas luteoviolacea NCIMB 1942</name>
    <dbReference type="NCBI Taxonomy" id="1365253"/>
    <lineage>
        <taxon>Bacteria</taxon>
        <taxon>Pseudomonadati</taxon>
        <taxon>Pseudomonadota</taxon>
        <taxon>Gammaproteobacteria</taxon>
        <taxon>Alteromonadales</taxon>
        <taxon>Pseudoalteromonadaceae</taxon>
        <taxon>Pseudoalteromonas</taxon>
    </lineage>
</organism>
<dbReference type="Proteomes" id="UP000076587">
    <property type="component" value="Unassembled WGS sequence"/>
</dbReference>
<comment type="caution">
    <text evidence="1">The sequence shown here is derived from an EMBL/GenBank/DDBJ whole genome shotgun (WGS) entry which is preliminary data.</text>
</comment>
<protein>
    <submittedName>
        <fullName evidence="1">Uncharacterized protein</fullName>
    </submittedName>
</protein>
<dbReference type="RefSeq" id="WP_063378784.1">
    <property type="nucleotide sequence ID" value="NZ_AUXT01000201.1"/>
</dbReference>
<dbReference type="OrthoDB" id="188152at2"/>
<name>A0A166Z460_9GAMM</name>
<dbReference type="AlphaFoldDB" id="A0A166Z460"/>
<sequence length="105" mass="11941">MAKFAREQGLQHISIYNQDCDFVTANGRYEPSLILSEQYIEELNQLMGGKLHVYIPITISFIFTGEQSQAAMLQAKESASGLYNQSENKLTIKRLSYDNGNWHGH</sequence>
<evidence type="ECO:0000313" key="1">
    <source>
        <dbReference type="EMBL" id="KZN43819.1"/>
    </source>
</evidence>
<reference evidence="1 2" key="1">
    <citation type="submission" date="2013-07" db="EMBL/GenBank/DDBJ databases">
        <title>Comparative Genomic and Metabolomic Analysis of Twelve Strains of Pseudoalteromonas luteoviolacea.</title>
        <authorList>
            <person name="Vynne N.G."/>
            <person name="Mansson M."/>
            <person name="Gram L."/>
        </authorList>
    </citation>
    <scope>NUCLEOTIDE SEQUENCE [LARGE SCALE GENOMIC DNA]</scope>
    <source>
        <strain evidence="1 2">NCIMB 1942</strain>
    </source>
</reference>
<proteinExistence type="predicted"/>
<evidence type="ECO:0000313" key="2">
    <source>
        <dbReference type="Proteomes" id="UP000076587"/>
    </source>
</evidence>
<dbReference type="PATRIC" id="fig|1365253.3.peg.4461"/>
<accession>A0A166Z460</accession>
<gene>
    <name evidence="1" type="ORF">N482_18495</name>
</gene>
<dbReference type="EMBL" id="AUXT01000201">
    <property type="protein sequence ID" value="KZN43819.1"/>
    <property type="molecule type" value="Genomic_DNA"/>
</dbReference>